<proteinExistence type="predicted"/>
<dbReference type="EMBL" id="CM000913">
    <property type="protein sequence ID" value="EFG08373.1"/>
    <property type="molecule type" value="Genomic_DNA"/>
</dbReference>
<name>E2PZV4_STRCL</name>
<accession>E2PZV4</accession>
<dbReference type="CDD" id="cd23507">
    <property type="entry name" value="hydrophobin_I"/>
    <property type="match status" value="1"/>
</dbReference>
<dbReference type="KEGG" id="sclf:BB341_12100"/>
<dbReference type="eggNOG" id="ENOG50312ET">
    <property type="taxonomic scope" value="Bacteria"/>
</dbReference>
<reference evidence="2 3" key="1">
    <citation type="journal article" date="2010" name="Genome Biol. Evol.">
        <title>The sequence of a 1.8-mb bacterial linear plasmid reveals a rich evolutionary reservoir of secondary metabolic pathways.</title>
        <authorList>
            <person name="Medema M.H."/>
            <person name="Trefzer A."/>
            <person name="Kovalchuk A."/>
            <person name="van den Berg M."/>
            <person name="Mueller U."/>
            <person name="Heijne W."/>
            <person name="Wu L."/>
            <person name="Alam M.T."/>
            <person name="Ronning C.M."/>
            <person name="Nierman W.C."/>
            <person name="Bovenberg R.A.L."/>
            <person name="Breitling R."/>
            <person name="Takano E."/>
        </authorList>
    </citation>
    <scope>NUCLEOTIDE SEQUENCE [LARGE SCALE GENOMIC DNA]</scope>
    <source>
        <strain evidence="3">ATCC 27064 / DSM 738 / JCM 4710 / NBRC 13307 / NCIMB 12785 / NRRL 3585 / VKM Ac-602</strain>
    </source>
</reference>
<protein>
    <submittedName>
        <fullName evidence="2">Uncharacterized protein</fullName>
    </submittedName>
</protein>
<keyword evidence="3" id="KW-1185">Reference proteome</keyword>
<organism evidence="2 3">
    <name type="scientific">Streptomyces clavuligerus</name>
    <dbReference type="NCBI Taxonomy" id="1901"/>
    <lineage>
        <taxon>Bacteria</taxon>
        <taxon>Bacillati</taxon>
        <taxon>Actinomycetota</taxon>
        <taxon>Actinomycetes</taxon>
        <taxon>Kitasatosporales</taxon>
        <taxon>Streptomycetaceae</taxon>
        <taxon>Streptomyces</taxon>
    </lineage>
</organism>
<evidence type="ECO:0000313" key="2">
    <source>
        <dbReference type="EMBL" id="EFG08373.1"/>
    </source>
</evidence>
<evidence type="ECO:0000256" key="1">
    <source>
        <dbReference type="SAM" id="MobiDB-lite"/>
    </source>
</evidence>
<evidence type="ECO:0000313" key="3">
    <source>
        <dbReference type="Proteomes" id="UP000002357"/>
    </source>
</evidence>
<dbReference type="AlphaFoldDB" id="E2PZV4"/>
<sequence>MVSRGRGHERGGVGAGSSSSSPVCVYVYRVRHRGPSARLREQDSAMQKTAHRLAAPTAAAALALGAALVSATPAAGAAAPEPLRCERVGAVAEDPAIATVARLLGIAVEDVSGPVGVSCTDARDGDAAVNFCATRNYGVLAVGHRPEGHRCR</sequence>
<dbReference type="Proteomes" id="UP000002357">
    <property type="component" value="Chromosome"/>
</dbReference>
<feature type="region of interest" description="Disordered" evidence="1">
    <location>
        <begin position="1"/>
        <end position="20"/>
    </location>
</feature>
<feature type="compositionally biased region" description="Basic and acidic residues" evidence="1">
    <location>
        <begin position="1"/>
        <end position="11"/>
    </location>
</feature>
<gene>
    <name evidence="2" type="ORF">SCLAV_3302</name>
</gene>